<feature type="compositionally biased region" description="Polar residues" evidence="1">
    <location>
        <begin position="50"/>
        <end position="70"/>
    </location>
</feature>
<dbReference type="RefSeq" id="WP_129606675.1">
    <property type="nucleotide sequence ID" value="NZ_SBLB01000014.1"/>
</dbReference>
<proteinExistence type="predicted"/>
<evidence type="ECO:0000256" key="1">
    <source>
        <dbReference type="SAM" id="MobiDB-lite"/>
    </source>
</evidence>
<dbReference type="AlphaFoldDB" id="A0A4Q2UCK6"/>
<feature type="region of interest" description="Disordered" evidence="1">
    <location>
        <begin position="37"/>
        <end position="70"/>
    </location>
</feature>
<gene>
    <name evidence="2" type="ORF">EQG79_29485</name>
</gene>
<protein>
    <submittedName>
        <fullName evidence="2">Uncharacterized protein</fullName>
    </submittedName>
</protein>
<reference evidence="2 3" key="1">
    <citation type="submission" date="2019-01" db="EMBL/GenBank/DDBJ databases">
        <title>Spirosoma flava sp. nov., a propanil-degrading bacterium isolated from herbicide-contaminated soil.</title>
        <authorList>
            <person name="Zhang L."/>
            <person name="Jiang J.-D."/>
        </authorList>
    </citation>
    <scope>NUCLEOTIDE SEQUENCE [LARGE SCALE GENOMIC DNA]</scope>
    <source>
        <strain evidence="2 3">TY50</strain>
    </source>
</reference>
<name>A0A4Q2UCK6_9BACT</name>
<sequence length="287" mass="31708">MLLWISAAGLAGAGWFGWLVWRDYDWAAFGRSDIQVRGSSSRVPPGRNPSYRNVSVSQNNRGGDTFQSGSLQAENDLLGSTQTNWNGTNDLIPSEDQHFTDQHYTEVAPTNEQEVGKDVNEVNEPDEDFVVVANENGTYERPNEDFVAVGINPLIIDSNRQTGYSALGIEEVDEDFVVVGNESEQYDDDLPEVDVSDYLNQWTPVVPKIAALITHELWPQLRSYLESLPQYGDASLERVVNAIAEDVGMIPNETDGVGEGTETGFAFYATLFEQMEQADQSAELATA</sequence>
<keyword evidence="3" id="KW-1185">Reference proteome</keyword>
<dbReference type="EMBL" id="SBLB01000014">
    <property type="protein sequence ID" value="RYC66506.1"/>
    <property type="molecule type" value="Genomic_DNA"/>
</dbReference>
<comment type="caution">
    <text evidence="2">The sequence shown here is derived from an EMBL/GenBank/DDBJ whole genome shotgun (WGS) entry which is preliminary data.</text>
</comment>
<evidence type="ECO:0000313" key="2">
    <source>
        <dbReference type="EMBL" id="RYC66506.1"/>
    </source>
</evidence>
<dbReference type="Proteomes" id="UP000290407">
    <property type="component" value="Unassembled WGS sequence"/>
</dbReference>
<organism evidence="2 3">
    <name type="scientific">Spirosoma sordidisoli</name>
    <dbReference type="NCBI Taxonomy" id="2502893"/>
    <lineage>
        <taxon>Bacteria</taxon>
        <taxon>Pseudomonadati</taxon>
        <taxon>Bacteroidota</taxon>
        <taxon>Cytophagia</taxon>
        <taxon>Cytophagales</taxon>
        <taxon>Cytophagaceae</taxon>
        <taxon>Spirosoma</taxon>
    </lineage>
</organism>
<evidence type="ECO:0000313" key="3">
    <source>
        <dbReference type="Proteomes" id="UP000290407"/>
    </source>
</evidence>
<accession>A0A4Q2UCK6</accession>